<keyword evidence="10" id="KW-1185">Reference proteome</keyword>
<feature type="compositionally biased region" description="Basic and acidic residues" evidence="7">
    <location>
        <begin position="342"/>
        <end position="355"/>
    </location>
</feature>
<evidence type="ECO:0000256" key="2">
    <source>
        <dbReference type="ARBA" id="ARBA00007365"/>
    </source>
</evidence>
<comment type="subunit">
    <text evidence="6">Part of the activated spliceosome B/catalytic step 1 spliceosome, one of the forms of the spliceosome which has a well-formed active site but still cannot catalyze the branching reaction and is composed at least of 52 proteins, the U2, U5 and U6 snRNAs and the pre-mRNA. Recruited during early steps of activated spliceosome B maturation, it is probably one of the first proteins released from this complex as he matures to the spliceosome C complex. Component of the minor spliceosome, which splices U12-type introns.</text>
</comment>
<dbReference type="PROSITE" id="PS50072">
    <property type="entry name" value="CSA_PPIASE_2"/>
    <property type="match status" value="1"/>
</dbReference>
<dbReference type="InterPro" id="IPR044666">
    <property type="entry name" value="Cyclophilin_A-like"/>
</dbReference>
<dbReference type="PANTHER" id="PTHR45625">
    <property type="entry name" value="PEPTIDYL-PROLYL CIS-TRANS ISOMERASE-RELATED"/>
    <property type="match status" value="1"/>
</dbReference>
<dbReference type="GO" id="GO:0071013">
    <property type="term" value="C:catalytic step 2 spliceosome"/>
    <property type="evidence" value="ECO:0007669"/>
    <property type="project" value="TreeGrafter"/>
</dbReference>
<evidence type="ECO:0000256" key="7">
    <source>
        <dbReference type="SAM" id="MobiDB-lite"/>
    </source>
</evidence>
<comment type="similarity">
    <text evidence="2">Belongs to the cyclophilin-type PPIase family.</text>
</comment>
<evidence type="ECO:0000256" key="4">
    <source>
        <dbReference type="ARBA" id="ARBA00040027"/>
    </source>
</evidence>
<sequence length="389" mass="44674">MENTVRLKEGVRRGNTYCAESRNKKGAAYVSTEKNAWQGYVNIRINEEMENEYLNDGVEAYKEKREARMKAVRRGNAYYAESRKRKEAAYVSTEKNVWHRHGNMGMIEEMENEQVVVMKTTVGDIKLELWAKETAKACFIEIAYNDTIFHRIIKGFITQGGDPTGTGEGGKIYGEPFKDEFHTRLRFCQRDLIAVANAGKMTVVPNFSVLLVLHQNSRINIQSLNDRPLYPPGLFKSIILNNPFFGIIPRIIVRESERVKYNSKTKTASVKDINLLSFRAEAKEDEEESVILNKKFTGKGKSTHDHLTDPKLSSQQAVEPRGLVNKKRKGGRSSSDWENDDEVKTQEELEVSNEEKDIKCIERYKKGTKKVQNYKIDDVEDDKDIKENE</sequence>
<dbReference type="GO" id="GO:0006457">
    <property type="term" value="P:protein folding"/>
    <property type="evidence" value="ECO:0007669"/>
    <property type="project" value="InterPro"/>
</dbReference>
<proteinExistence type="inferred from homology"/>
<dbReference type="Pfam" id="PF00160">
    <property type="entry name" value="Pro_isomerase"/>
    <property type="match status" value="1"/>
</dbReference>
<dbReference type="AlphaFoldDB" id="A0A310S736"/>
<organism evidence="9 10">
    <name type="scientific">Eufriesea mexicana</name>
    <dbReference type="NCBI Taxonomy" id="516756"/>
    <lineage>
        <taxon>Eukaryota</taxon>
        <taxon>Metazoa</taxon>
        <taxon>Ecdysozoa</taxon>
        <taxon>Arthropoda</taxon>
        <taxon>Hexapoda</taxon>
        <taxon>Insecta</taxon>
        <taxon>Pterygota</taxon>
        <taxon>Neoptera</taxon>
        <taxon>Endopterygota</taxon>
        <taxon>Hymenoptera</taxon>
        <taxon>Apocrita</taxon>
        <taxon>Aculeata</taxon>
        <taxon>Apoidea</taxon>
        <taxon>Anthophila</taxon>
        <taxon>Apidae</taxon>
        <taxon>Eufriesea</taxon>
    </lineage>
</organism>
<dbReference type="OrthoDB" id="6435218at2759"/>
<dbReference type="Gene3D" id="2.40.100.10">
    <property type="entry name" value="Cyclophilin-like"/>
    <property type="match status" value="1"/>
</dbReference>
<evidence type="ECO:0000256" key="5">
    <source>
        <dbReference type="ARBA" id="ARBA00042090"/>
    </source>
</evidence>
<protein>
    <recommendedName>
        <fullName evidence="4">Spliceosome-associated protein CWC27 homolog</fullName>
    </recommendedName>
    <alternativeName>
        <fullName evidence="5">Probable inactive peptidyl-prolyl cis-trans isomerase CWC27 homolog</fullName>
    </alternativeName>
</protein>
<dbReference type="EMBL" id="KQ785468">
    <property type="protein sequence ID" value="OAD47058.1"/>
    <property type="molecule type" value="Genomic_DNA"/>
</dbReference>
<name>A0A310S736_9HYME</name>
<dbReference type="InterPro" id="IPR029000">
    <property type="entry name" value="Cyclophilin-like_dom_sf"/>
</dbReference>
<dbReference type="SUPFAM" id="SSF50891">
    <property type="entry name" value="Cyclophilin-like"/>
    <property type="match status" value="1"/>
</dbReference>
<accession>A0A310S736</accession>
<evidence type="ECO:0000259" key="8">
    <source>
        <dbReference type="PROSITE" id="PS50072"/>
    </source>
</evidence>
<keyword evidence="9" id="KW-0413">Isomerase</keyword>
<evidence type="ECO:0000256" key="1">
    <source>
        <dbReference type="ARBA" id="ARBA00004123"/>
    </source>
</evidence>
<dbReference type="PROSITE" id="PS00170">
    <property type="entry name" value="CSA_PPIASE_1"/>
    <property type="match status" value="1"/>
</dbReference>
<dbReference type="GO" id="GO:0003755">
    <property type="term" value="F:peptidyl-prolyl cis-trans isomerase activity"/>
    <property type="evidence" value="ECO:0007669"/>
    <property type="project" value="InterPro"/>
</dbReference>
<comment type="subcellular location">
    <subcellularLocation>
        <location evidence="1">Nucleus</location>
    </subcellularLocation>
</comment>
<evidence type="ECO:0000256" key="3">
    <source>
        <dbReference type="ARBA" id="ARBA00023242"/>
    </source>
</evidence>
<dbReference type="InterPro" id="IPR002130">
    <property type="entry name" value="Cyclophilin-type_PPIase_dom"/>
</dbReference>
<feature type="region of interest" description="Disordered" evidence="7">
    <location>
        <begin position="299"/>
        <end position="355"/>
    </location>
</feature>
<feature type="domain" description="PPIase cyclophilin-type" evidence="8">
    <location>
        <begin position="142"/>
        <end position="280"/>
    </location>
</feature>
<keyword evidence="3" id="KW-0539">Nucleus</keyword>
<evidence type="ECO:0000256" key="6">
    <source>
        <dbReference type="ARBA" id="ARBA00046368"/>
    </source>
</evidence>
<evidence type="ECO:0000313" key="10">
    <source>
        <dbReference type="Proteomes" id="UP000250275"/>
    </source>
</evidence>
<gene>
    <name evidence="9" type="ORF">WN48_04619</name>
</gene>
<dbReference type="InterPro" id="IPR020892">
    <property type="entry name" value="Cyclophilin-type_PPIase_CS"/>
</dbReference>
<evidence type="ECO:0000313" key="9">
    <source>
        <dbReference type="EMBL" id="OAD47058.1"/>
    </source>
</evidence>
<reference evidence="9 10" key="1">
    <citation type="submission" date="2015-07" db="EMBL/GenBank/DDBJ databases">
        <title>The genome of Eufriesea mexicana.</title>
        <authorList>
            <person name="Pan H."/>
            <person name="Kapheim K."/>
        </authorList>
    </citation>
    <scope>NUCLEOTIDE SEQUENCE [LARGE SCALE GENOMIC DNA]</scope>
    <source>
        <strain evidence="9">0111107269</strain>
        <tissue evidence="9">Whole body</tissue>
    </source>
</reference>
<dbReference type="Proteomes" id="UP000250275">
    <property type="component" value="Unassembled WGS sequence"/>
</dbReference>
<dbReference type="PANTHER" id="PTHR45625:SF6">
    <property type="entry name" value="SPLICEOSOME-ASSOCIATED PROTEIN CWC27 HOMOLOG"/>
    <property type="match status" value="1"/>
</dbReference>